<reference evidence="2 3" key="1">
    <citation type="submission" date="2018-06" db="EMBL/GenBank/DDBJ databases">
        <title>Genome Sequence of the Brown Rot Fungal Pathogen Monilinia fructigena.</title>
        <authorList>
            <person name="Landi L."/>
            <person name="De Miccolis Angelini R.M."/>
            <person name="Pollastro S."/>
            <person name="Abate D."/>
            <person name="Faretra F."/>
            <person name="Romanazzi G."/>
        </authorList>
    </citation>
    <scope>NUCLEOTIDE SEQUENCE [LARGE SCALE GENOMIC DNA]</scope>
    <source>
        <strain evidence="2 3">Mfrg269</strain>
    </source>
</reference>
<feature type="compositionally biased region" description="Low complexity" evidence="1">
    <location>
        <begin position="1"/>
        <end position="29"/>
    </location>
</feature>
<dbReference type="AlphaFoldDB" id="A0A395IUH3"/>
<feature type="compositionally biased region" description="Polar residues" evidence="1">
    <location>
        <begin position="61"/>
        <end position="73"/>
    </location>
</feature>
<feature type="region of interest" description="Disordered" evidence="1">
    <location>
        <begin position="1"/>
        <end position="80"/>
    </location>
</feature>
<evidence type="ECO:0000313" key="2">
    <source>
        <dbReference type="EMBL" id="RAL63791.1"/>
    </source>
</evidence>
<organism evidence="2 3">
    <name type="scientific">Monilinia fructigena</name>
    <dbReference type="NCBI Taxonomy" id="38457"/>
    <lineage>
        <taxon>Eukaryota</taxon>
        <taxon>Fungi</taxon>
        <taxon>Dikarya</taxon>
        <taxon>Ascomycota</taxon>
        <taxon>Pezizomycotina</taxon>
        <taxon>Leotiomycetes</taxon>
        <taxon>Helotiales</taxon>
        <taxon>Sclerotiniaceae</taxon>
        <taxon>Monilinia</taxon>
    </lineage>
</organism>
<proteinExistence type="predicted"/>
<accession>A0A395IUH3</accession>
<dbReference type="PANTHER" id="PTHR47651">
    <property type="entry name" value="NAD-DEPENDENT HISTONE DEACETYLASE HST4"/>
    <property type="match status" value="1"/>
</dbReference>
<evidence type="ECO:0000256" key="1">
    <source>
        <dbReference type="SAM" id="MobiDB-lite"/>
    </source>
</evidence>
<dbReference type="PANTHER" id="PTHR47651:SF17">
    <property type="entry name" value="DEACETYLASE SIRTUIN-TYPE DOMAIN-CONTAINING PROTEIN"/>
    <property type="match status" value="1"/>
</dbReference>
<gene>
    <name evidence="2" type="ORF">DID88_003435</name>
</gene>
<keyword evidence="3" id="KW-1185">Reference proteome</keyword>
<sequence>MNSSSPLSSPLSSLGTISQPSSPSPAADYPSPPCSSVPDTRVPSEAGDAPDCDGPPPAKTAQGNATKTQNNRVSRLAQFW</sequence>
<name>A0A395IUH3_9HELO</name>
<evidence type="ECO:0000313" key="3">
    <source>
        <dbReference type="Proteomes" id="UP000249056"/>
    </source>
</evidence>
<protein>
    <submittedName>
        <fullName evidence="2">Uncharacterized protein</fullName>
    </submittedName>
</protein>
<comment type="caution">
    <text evidence="2">The sequence shown here is derived from an EMBL/GenBank/DDBJ whole genome shotgun (WGS) entry which is preliminary data.</text>
</comment>
<dbReference type="Proteomes" id="UP000249056">
    <property type="component" value="Unassembled WGS sequence"/>
</dbReference>
<dbReference type="EMBL" id="QKRW01000017">
    <property type="protein sequence ID" value="RAL63791.1"/>
    <property type="molecule type" value="Genomic_DNA"/>
</dbReference>